<gene>
    <name evidence="1" type="ORF">DC041_0010428</name>
</gene>
<name>A0A430QJR7_SCHBO</name>
<evidence type="ECO:0000313" key="1">
    <source>
        <dbReference type="EMBL" id="RTG87919.1"/>
    </source>
</evidence>
<protein>
    <submittedName>
        <fullName evidence="1">Uncharacterized protein</fullName>
    </submittedName>
</protein>
<dbReference type="Proteomes" id="UP000290809">
    <property type="component" value="Unassembled WGS sequence"/>
</dbReference>
<dbReference type="AlphaFoldDB" id="A0A430QJR7"/>
<accession>A0A430QJR7</accession>
<dbReference type="EMBL" id="QMKO01001629">
    <property type="protein sequence ID" value="RTG87919.1"/>
    <property type="molecule type" value="Genomic_DNA"/>
</dbReference>
<reference evidence="1 2" key="1">
    <citation type="journal article" date="2019" name="PLoS Pathog.">
        <title>Genome sequence of the bovine parasite Schistosoma bovis Tanzania.</title>
        <authorList>
            <person name="Oey H."/>
            <person name="Zakrzewski M."/>
            <person name="Gobert G."/>
            <person name="Gravermann K."/>
            <person name="Stoye J."/>
            <person name="Jones M."/>
            <person name="Mcmanus D."/>
            <person name="Krause L."/>
        </authorList>
    </citation>
    <scope>NUCLEOTIDE SEQUENCE [LARGE SCALE GENOMIC DNA]</scope>
    <source>
        <strain evidence="1 2">TAN1997</strain>
    </source>
</reference>
<keyword evidence="2" id="KW-1185">Reference proteome</keyword>
<dbReference type="STRING" id="6184.A0A430QJR7"/>
<proteinExistence type="predicted"/>
<organism evidence="1 2">
    <name type="scientific">Schistosoma bovis</name>
    <name type="common">Blood fluke</name>
    <dbReference type="NCBI Taxonomy" id="6184"/>
    <lineage>
        <taxon>Eukaryota</taxon>
        <taxon>Metazoa</taxon>
        <taxon>Spiralia</taxon>
        <taxon>Lophotrochozoa</taxon>
        <taxon>Platyhelminthes</taxon>
        <taxon>Trematoda</taxon>
        <taxon>Digenea</taxon>
        <taxon>Strigeidida</taxon>
        <taxon>Schistosomatoidea</taxon>
        <taxon>Schistosomatidae</taxon>
        <taxon>Schistosoma</taxon>
    </lineage>
</organism>
<sequence length="166" mass="18821">MRVILTNCKGCDLEFERSDALTSESNFWYRQIYELSNGGGFTIMSSQSSLNDISNAIRQEIIRFESVHPNIYAIYDLIDAVEDKNLAESLRQLVVSIEGTVSFVNQTFRLLDAFVNSQEWTLSNGVPGIKLVEGQLREYVSGLWSVKRGKSASDELLKMPYSTIHR</sequence>
<evidence type="ECO:0000313" key="2">
    <source>
        <dbReference type="Proteomes" id="UP000290809"/>
    </source>
</evidence>
<comment type="caution">
    <text evidence="1">The sequence shown here is derived from an EMBL/GenBank/DDBJ whole genome shotgun (WGS) entry which is preliminary data.</text>
</comment>